<gene>
    <name evidence="3" type="ORF">TW77_23340</name>
</gene>
<dbReference type="InterPro" id="IPR005545">
    <property type="entry name" value="YCII"/>
</dbReference>
<dbReference type="OrthoDB" id="9814407at2"/>
<name>A0A0F4QB19_9GAMM</name>
<organism evidence="3 4">
    <name type="scientific">Pseudoalteromonas rubra</name>
    <dbReference type="NCBI Taxonomy" id="43658"/>
    <lineage>
        <taxon>Bacteria</taxon>
        <taxon>Pseudomonadati</taxon>
        <taxon>Pseudomonadota</taxon>
        <taxon>Gammaproteobacteria</taxon>
        <taxon>Alteromonadales</taxon>
        <taxon>Pseudoalteromonadaceae</taxon>
        <taxon>Pseudoalteromonas</taxon>
    </lineage>
</organism>
<dbReference type="Pfam" id="PF03795">
    <property type="entry name" value="YCII"/>
    <property type="match status" value="1"/>
</dbReference>
<sequence>MYLVDMNFTDMSRITPELTERHKKYLAGQYESGLLMFGGRKVPRTGGILVSAHPTKESLIEVLESDPFVASGAVSYVVTEFIPVMASEQYAGIVA</sequence>
<dbReference type="PATRIC" id="fig|43658.5.peg.4944"/>
<dbReference type="InterPro" id="IPR011008">
    <property type="entry name" value="Dimeric_a/b-barrel"/>
</dbReference>
<dbReference type="Proteomes" id="UP000033452">
    <property type="component" value="Unassembled WGS sequence"/>
</dbReference>
<keyword evidence="4" id="KW-1185">Reference proteome</keyword>
<evidence type="ECO:0000313" key="4">
    <source>
        <dbReference type="Proteomes" id="UP000033452"/>
    </source>
</evidence>
<reference evidence="3 4" key="1">
    <citation type="journal article" date="2015" name="BMC Genomics">
        <title>Genome mining reveals unlocked bioactive potential of marine Gram-negative bacteria.</title>
        <authorList>
            <person name="Machado H."/>
            <person name="Sonnenschein E.C."/>
            <person name="Melchiorsen J."/>
            <person name="Gram L."/>
        </authorList>
    </citation>
    <scope>NUCLEOTIDE SEQUENCE [LARGE SCALE GENOMIC DNA]</scope>
    <source>
        <strain evidence="3 4">S2471</strain>
    </source>
</reference>
<feature type="domain" description="YCII-related" evidence="2">
    <location>
        <begin position="17"/>
        <end position="81"/>
    </location>
</feature>
<accession>A0A0F4QB19</accession>
<dbReference type="EMBL" id="JXYA01000092">
    <property type="protein sequence ID" value="KJZ04550.1"/>
    <property type="molecule type" value="Genomic_DNA"/>
</dbReference>
<evidence type="ECO:0000259" key="2">
    <source>
        <dbReference type="Pfam" id="PF03795"/>
    </source>
</evidence>
<dbReference type="AlphaFoldDB" id="A0A0F4QB19"/>
<protein>
    <recommendedName>
        <fullName evidence="2">YCII-related domain-containing protein</fullName>
    </recommendedName>
</protein>
<evidence type="ECO:0000313" key="3">
    <source>
        <dbReference type="EMBL" id="KJZ04550.1"/>
    </source>
</evidence>
<dbReference type="SUPFAM" id="SSF54909">
    <property type="entry name" value="Dimeric alpha+beta barrel"/>
    <property type="match status" value="1"/>
</dbReference>
<proteinExistence type="inferred from homology"/>
<dbReference type="Gene3D" id="3.30.70.1060">
    <property type="entry name" value="Dimeric alpha+beta barrel"/>
    <property type="match status" value="1"/>
</dbReference>
<comment type="similarity">
    <text evidence="1">Belongs to the YciI family.</text>
</comment>
<evidence type="ECO:0000256" key="1">
    <source>
        <dbReference type="ARBA" id="ARBA00007689"/>
    </source>
</evidence>
<comment type="caution">
    <text evidence="3">The sequence shown here is derived from an EMBL/GenBank/DDBJ whole genome shotgun (WGS) entry which is preliminary data.</text>
</comment>
<dbReference type="PANTHER" id="PTHR37828">
    <property type="entry name" value="GSR2449 PROTEIN"/>
    <property type="match status" value="1"/>
</dbReference>
<dbReference type="PANTHER" id="PTHR37828:SF1">
    <property type="entry name" value="YCII-RELATED DOMAIN-CONTAINING PROTEIN"/>
    <property type="match status" value="1"/>
</dbReference>